<reference evidence="2" key="2">
    <citation type="journal article" date="2023" name="IMA Fungus">
        <title>Comparative genomic study of the Penicillium genus elucidates a diverse pangenome and 15 lateral gene transfer events.</title>
        <authorList>
            <person name="Petersen C."/>
            <person name="Sorensen T."/>
            <person name="Nielsen M.R."/>
            <person name="Sondergaard T.E."/>
            <person name="Sorensen J.L."/>
            <person name="Fitzpatrick D.A."/>
            <person name="Frisvad J.C."/>
            <person name="Nielsen K.L."/>
        </authorList>
    </citation>
    <scope>NUCLEOTIDE SEQUENCE</scope>
    <source>
        <strain evidence="2">IBT 17660</strain>
    </source>
</reference>
<feature type="compositionally biased region" description="Polar residues" evidence="1">
    <location>
        <begin position="44"/>
        <end position="59"/>
    </location>
</feature>
<dbReference type="AlphaFoldDB" id="A0A9W9WH36"/>
<keyword evidence="3" id="KW-1185">Reference proteome</keyword>
<accession>A0A9W9WH36</accession>
<organism evidence="2 3">
    <name type="scientific">Penicillium desertorum</name>
    <dbReference type="NCBI Taxonomy" id="1303715"/>
    <lineage>
        <taxon>Eukaryota</taxon>
        <taxon>Fungi</taxon>
        <taxon>Dikarya</taxon>
        <taxon>Ascomycota</taxon>
        <taxon>Pezizomycotina</taxon>
        <taxon>Eurotiomycetes</taxon>
        <taxon>Eurotiomycetidae</taxon>
        <taxon>Eurotiales</taxon>
        <taxon>Aspergillaceae</taxon>
        <taxon>Penicillium</taxon>
    </lineage>
</organism>
<evidence type="ECO:0000313" key="3">
    <source>
        <dbReference type="Proteomes" id="UP001147760"/>
    </source>
</evidence>
<evidence type="ECO:0000256" key="1">
    <source>
        <dbReference type="SAM" id="MobiDB-lite"/>
    </source>
</evidence>
<comment type="caution">
    <text evidence="2">The sequence shown here is derived from an EMBL/GenBank/DDBJ whole genome shotgun (WGS) entry which is preliminary data.</text>
</comment>
<sequence>MAPPSSTTSAIDPTPARRKSTIPAVSATESRSSPTGIRPARHFQQINDMTGSSMTSGSPVSPERLHRSATPVDGGRMLLHILAILGFDSTAGLVIRRSNQGWNLGILPT</sequence>
<name>A0A9W9WH36_9EURO</name>
<protein>
    <submittedName>
        <fullName evidence="2">Uncharacterized protein</fullName>
    </submittedName>
</protein>
<proteinExistence type="predicted"/>
<feature type="region of interest" description="Disordered" evidence="1">
    <location>
        <begin position="1"/>
        <end position="70"/>
    </location>
</feature>
<feature type="compositionally biased region" description="Polar residues" evidence="1">
    <location>
        <begin position="1"/>
        <end position="11"/>
    </location>
</feature>
<dbReference type="Proteomes" id="UP001147760">
    <property type="component" value="Unassembled WGS sequence"/>
</dbReference>
<evidence type="ECO:0000313" key="2">
    <source>
        <dbReference type="EMBL" id="KAJ5459369.1"/>
    </source>
</evidence>
<gene>
    <name evidence="2" type="ORF">N7530_011313</name>
</gene>
<dbReference type="EMBL" id="JAPWDO010000008">
    <property type="protein sequence ID" value="KAJ5459369.1"/>
    <property type="molecule type" value="Genomic_DNA"/>
</dbReference>
<reference evidence="2" key="1">
    <citation type="submission" date="2022-12" db="EMBL/GenBank/DDBJ databases">
        <authorList>
            <person name="Petersen C."/>
        </authorList>
    </citation>
    <scope>NUCLEOTIDE SEQUENCE</scope>
    <source>
        <strain evidence="2">IBT 17660</strain>
    </source>
</reference>